<protein>
    <submittedName>
        <fullName evidence="3">3-oxoacyl-[acyl-carrier-protein] reductase FabG</fullName>
        <ecNumber evidence="3">1.1.1.100</ecNumber>
    </submittedName>
</protein>
<reference evidence="3 4" key="1">
    <citation type="submission" date="2015-02" db="EMBL/GenBank/DDBJ databases">
        <title>Draft genome sequences of ten Microbacterium spp. with emphasis on heavy metal contaminated environments.</title>
        <authorList>
            <person name="Corretto E."/>
        </authorList>
    </citation>
    <scope>NUCLEOTIDE SEQUENCE [LARGE SCALE GENOMIC DNA]</scope>
    <source>
        <strain evidence="3 4">ARN176</strain>
    </source>
</reference>
<proteinExistence type="inferred from homology"/>
<accession>A0A0F0LG03</accession>
<dbReference type="InterPro" id="IPR002347">
    <property type="entry name" value="SDR_fam"/>
</dbReference>
<dbReference type="Gene3D" id="3.40.50.720">
    <property type="entry name" value="NAD(P)-binding Rossmann-like Domain"/>
    <property type="match status" value="1"/>
</dbReference>
<dbReference type="CDD" id="cd05233">
    <property type="entry name" value="SDR_c"/>
    <property type="match status" value="1"/>
</dbReference>
<organism evidence="3 4">
    <name type="scientific">Microbacterium azadirachtae</name>
    <dbReference type="NCBI Taxonomy" id="582680"/>
    <lineage>
        <taxon>Bacteria</taxon>
        <taxon>Bacillati</taxon>
        <taxon>Actinomycetota</taxon>
        <taxon>Actinomycetes</taxon>
        <taxon>Micrococcales</taxon>
        <taxon>Microbacteriaceae</taxon>
        <taxon>Microbacterium</taxon>
    </lineage>
</organism>
<gene>
    <name evidence="3" type="primary">fabG_5</name>
    <name evidence="3" type="ORF">RS86_02631</name>
</gene>
<dbReference type="EC" id="1.1.1.100" evidence="3"/>
<dbReference type="FunFam" id="3.40.50.720:FF:000084">
    <property type="entry name" value="Short-chain dehydrogenase reductase"/>
    <property type="match status" value="1"/>
</dbReference>
<comment type="similarity">
    <text evidence="2">Belongs to the short-chain dehydrogenases/reductases (SDR) family.</text>
</comment>
<dbReference type="STRING" id="582680.RS86_02631"/>
<evidence type="ECO:0000256" key="2">
    <source>
        <dbReference type="RuleBase" id="RU000363"/>
    </source>
</evidence>
<dbReference type="PRINTS" id="PR00080">
    <property type="entry name" value="SDRFAMILY"/>
</dbReference>
<evidence type="ECO:0000256" key="1">
    <source>
        <dbReference type="ARBA" id="ARBA00023002"/>
    </source>
</evidence>
<dbReference type="PANTHER" id="PTHR43975">
    <property type="entry name" value="ZGC:101858"/>
    <property type="match status" value="1"/>
</dbReference>
<dbReference type="Proteomes" id="UP000033740">
    <property type="component" value="Unassembled WGS sequence"/>
</dbReference>
<name>A0A0F0LG03_9MICO</name>
<dbReference type="PATRIC" id="fig|582680.6.peg.2701"/>
<keyword evidence="1 3" id="KW-0560">Oxidoreductase</keyword>
<evidence type="ECO:0000313" key="3">
    <source>
        <dbReference type="EMBL" id="KJL32162.1"/>
    </source>
</evidence>
<keyword evidence="4" id="KW-1185">Reference proteome</keyword>
<dbReference type="InterPro" id="IPR036291">
    <property type="entry name" value="NAD(P)-bd_dom_sf"/>
</dbReference>
<dbReference type="GO" id="GO:0004316">
    <property type="term" value="F:3-oxoacyl-[acyl-carrier-protein] reductase (NADPH) activity"/>
    <property type="evidence" value="ECO:0007669"/>
    <property type="project" value="UniProtKB-EC"/>
</dbReference>
<comment type="caution">
    <text evidence="3">The sequence shown here is derived from an EMBL/GenBank/DDBJ whole genome shotgun (WGS) entry which is preliminary data.</text>
</comment>
<dbReference type="RefSeq" id="WP_052680258.1">
    <property type="nucleotide sequence ID" value="NZ_JYIX01000037.1"/>
</dbReference>
<dbReference type="EMBL" id="JYIX01000037">
    <property type="protein sequence ID" value="KJL32162.1"/>
    <property type="molecule type" value="Genomic_DNA"/>
</dbReference>
<dbReference type="PRINTS" id="PR00081">
    <property type="entry name" value="GDHRDH"/>
</dbReference>
<dbReference type="PANTHER" id="PTHR43975:SF2">
    <property type="entry name" value="EG:BACR7A4.14 PROTEIN-RELATED"/>
    <property type="match status" value="1"/>
</dbReference>
<sequence>MHIKTTETRTLPIRRPPVFPVHEGKRIIVTGAAQGLGRAVAELLLAQGAKVVLMDIREDAIFAAAQELGGADRGVAAVAVDMSSAENVAKAAAAALRKFDGIDALANVAGIVRHSDPLQVPRSDWDAQFAVNVIGPYELSRLVAEHLISEERPGAIVNVASEAGKIGHAQSLAYSASKAALINETRMMSAALAYADININCVCPGGMPTAMLREVADAYSDRIHETAGDIFDAMITEQVGRHLDLAEVARTVSFLLSEDAFAIRGQAINVDGGGTPY</sequence>
<evidence type="ECO:0000313" key="4">
    <source>
        <dbReference type="Proteomes" id="UP000033740"/>
    </source>
</evidence>
<dbReference type="Pfam" id="PF00106">
    <property type="entry name" value="adh_short"/>
    <property type="match status" value="1"/>
</dbReference>
<dbReference type="SUPFAM" id="SSF51735">
    <property type="entry name" value="NAD(P)-binding Rossmann-fold domains"/>
    <property type="match status" value="1"/>
</dbReference>
<dbReference type="AlphaFoldDB" id="A0A0F0LG03"/>